<evidence type="ECO:0000313" key="2">
    <source>
        <dbReference type="Proteomes" id="UP000274033"/>
    </source>
</evidence>
<keyword evidence="2" id="KW-1185">Reference proteome</keyword>
<sequence length="71" mass="8480">MGGQMNVYEVIGREDDPVYNLLTNLQENDEIQIDELRIRKTDKFYEVENDDLHEGFKTIERCYEFISSNVF</sequence>
<dbReference type="Proteomes" id="UP000274033">
    <property type="component" value="Unassembled WGS sequence"/>
</dbReference>
<accession>A0A3N9UIQ8</accession>
<protein>
    <submittedName>
        <fullName evidence="1">Uncharacterized protein</fullName>
    </submittedName>
</protein>
<dbReference type="OrthoDB" id="2738649at2"/>
<dbReference type="RefSeq" id="WP_124763182.1">
    <property type="nucleotide sequence ID" value="NZ_JAFBDY010000002.1"/>
</dbReference>
<comment type="caution">
    <text evidence="1">The sequence shown here is derived from an EMBL/GenBank/DDBJ whole genome shotgun (WGS) entry which is preliminary data.</text>
</comment>
<proteinExistence type="predicted"/>
<dbReference type="AlphaFoldDB" id="A0A3N9UIQ8"/>
<reference evidence="1 2" key="1">
    <citation type="journal article" date="2013" name="J. Microbiol.">
        <title>Lysinibacillus chungkukjangi sp. nov., isolated from Chungkukjang, Korean fermented soybean food.</title>
        <authorList>
            <person name="Kim S.J."/>
            <person name="Jang Y.H."/>
            <person name="Hamada M."/>
            <person name="Ahn J.H."/>
            <person name="Weon H.Y."/>
            <person name="Suzuki K."/>
            <person name="Whang K.S."/>
            <person name="Kwon S.W."/>
        </authorList>
    </citation>
    <scope>NUCLEOTIDE SEQUENCE [LARGE SCALE GENOMIC DNA]</scope>
    <source>
        <strain evidence="1 2">MCCC 1A12701</strain>
    </source>
</reference>
<dbReference type="EMBL" id="RRCT01000002">
    <property type="protein sequence ID" value="RQW75939.1"/>
    <property type="molecule type" value="Genomic_DNA"/>
</dbReference>
<organism evidence="1 2">
    <name type="scientific">Lysinibacillus composti</name>
    <dbReference type="NCBI Taxonomy" id="720633"/>
    <lineage>
        <taxon>Bacteria</taxon>
        <taxon>Bacillati</taxon>
        <taxon>Bacillota</taxon>
        <taxon>Bacilli</taxon>
        <taxon>Bacillales</taxon>
        <taxon>Bacillaceae</taxon>
        <taxon>Lysinibacillus</taxon>
    </lineage>
</organism>
<gene>
    <name evidence="1" type="ORF">EBB45_04795</name>
</gene>
<evidence type="ECO:0000313" key="1">
    <source>
        <dbReference type="EMBL" id="RQW75939.1"/>
    </source>
</evidence>
<name>A0A3N9UIQ8_9BACI</name>